<comment type="caution">
    <text evidence="3">The sequence shown here is derived from an EMBL/GenBank/DDBJ whole genome shotgun (WGS) entry which is preliminary data.</text>
</comment>
<proteinExistence type="predicted"/>
<dbReference type="RefSeq" id="WP_109532632.1">
    <property type="nucleotide sequence ID" value="NZ_CAXPUO010000051.1"/>
</dbReference>
<protein>
    <recommendedName>
        <fullName evidence="5">Outer membrane protein beta-barrel domain-containing protein</fullName>
    </recommendedName>
</protein>
<evidence type="ECO:0000313" key="4">
    <source>
        <dbReference type="Proteomes" id="UP000244940"/>
    </source>
</evidence>
<keyword evidence="2" id="KW-0732">Signal</keyword>
<evidence type="ECO:0008006" key="5">
    <source>
        <dbReference type="Google" id="ProtNLM"/>
    </source>
</evidence>
<evidence type="ECO:0000256" key="2">
    <source>
        <dbReference type="SAM" id="SignalP"/>
    </source>
</evidence>
<organism evidence="3 4">
    <name type="scientific">Pararhodobacter marinus</name>
    <dbReference type="NCBI Taxonomy" id="2184063"/>
    <lineage>
        <taxon>Bacteria</taxon>
        <taxon>Pseudomonadati</taxon>
        <taxon>Pseudomonadota</taxon>
        <taxon>Alphaproteobacteria</taxon>
        <taxon>Rhodobacterales</taxon>
        <taxon>Paracoccaceae</taxon>
        <taxon>Pararhodobacter</taxon>
    </lineage>
</organism>
<dbReference type="Proteomes" id="UP000244940">
    <property type="component" value="Unassembled WGS sequence"/>
</dbReference>
<dbReference type="EMBL" id="QEYD01000004">
    <property type="protein sequence ID" value="PWE29518.1"/>
    <property type="molecule type" value="Genomic_DNA"/>
</dbReference>
<dbReference type="AlphaFoldDB" id="A0A2U2CCA1"/>
<keyword evidence="4" id="KW-1185">Reference proteome</keyword>
<feature type="region of interest" description="Disordered" evidence="1">
    <location>
        <begin position="79"/>
        <end position="99"/>
    </location>
</feature>
<evidence type="ECO:0000313" key="3">
    <source>
        <dbReference type="EMBL" id="PWE29518.1"/>
    </source>
</evidence>
<evidence type="ECO:0000256" key="1">
    <source>
        <dbReference type="SAM" id="MobiDB-lite"/>
    </source>
</evidence>
<gene>
    <name evidence="3" type="ORF">C4N9_07150</name>
</gene>
<sequence>MRNALLASALTLLSAPAFGQTYVVHSFDSRFGVGYAHDPNAAQSSLQPLYQGRYTASFRHTSDVGVLFRFDLGVTVGNLPDRPLNDRDNFGEPLPVSQN</sequence>
<name>A0A2U2CCA1_9RHOB</name>
<dbReference type="OrthoDB" id="7874705at2"/>
<dbReference type="GeneID" id="94364660"/>
<feature type="chain" id="PRO_5015712379" description="Outer membrane protein beta-barrel domain-containing protein" evidence="2">
    <location>
        <begin position="20"/>
        <end position="99"/>
    </location>
</feature>
<accession>A0A2U2CCA1</accession>
<feature type="signal peptide" evidence="2">
    <location>
        <begin position="1"/>
        <end position="19"/>
    </location>
</feature>
<reference evidence="3 4" key="1">
    <citation type="submission" date="2018-05" db="EMBL/GenBank/DDBJ databases">
        <title>Pararhodobacter marina sp. nov., isolated from deep-sea water of the Indian Ocean.</title>
        <authorList>
            <person name="Lai Q.Sr."/>
            <person name="Liu X."/>
            <person name="Shao Z."/>
        </authorList>
    </citation>
    <scope>NUCLEOTIDE SEQUENCE [LARGE SCALE GENOMIC DNA]</scope>
    <source>
        <strain evidence="3 4">CIC4N-9</strain>
    </source>
</reference>